<proteinExistence type="predicted"/>
<dbReference type="RefSeq" id="WP_269039436.1">
    <property type="nucleotide sequence ID" value="NZ_CP114040.1"/>
</dbReference>
<protein>
    <submittedName>
        <fullName evidence="2">Uncharacterized protein</fullName>
    </submittedName>
</protein>
<feature type="transmembrane region" description="Helical" evidence="1">
    <location>
        <begin position="49"/>
        <end position="74"/>
    </location>
</feature>
<gene>
    <name evidence="2" type="ORF">O0S08_13070</name>
</gene>
<keyword evidence="3" id="KW-1185">Reference proteome</keyword>
<keyword evidence="1" id="KW-1133">Transmembrane helix</keyword>
<evidence type="ECO:0000256" key="1">
    <source>
        <dbReference type="SAM" id="Phobius"/>
    </source>
</evidence>
<name>A0ABY7HCS1_9BACT</name>
<dbReference type="Proteomes" id="UP001164459">
    <property type="component" value="Chromosome"/>
</dbReference>
<evidence type="ECO:0000313" key="3">
    <source>
        <dbReference type="Proteomes" id="UP001164459"/>
    </source>
</evidence>
<evidence type="ECO:0000313" key="2">
    <source>
        <dbReference type="EMBL" id="WAS97072.1"/>
    </source>
</evidence>
<dbReference type="EMBL" id="CP114040">
    <property type="protein sequence ID" value="WAS97072.1"/>
    <property type="molecule type" value="Genomic_DNA"/>
</dbReference>
<feature type="transmembrane region" description="Helical" evidence="1">
    <location>
        <begin position="6"/>
        <end position="28"/>
    </location>
</feature>
<keyword evidence="1" id="KW-0812">Transmembrane</keyword>
<sequence>MGLPLQVLGCVIVWAITIPFVVAAVRSVRNGEPLRFSVRALYSHEVQTSVGPVGAAIIGLAALAIAVSFAVGLLQATGVIGDKLERERCEQRGYAAFIAWNDHVEALRKELAALAPDDARREGLRADISALVRVGGEVREHPERAEQIAGGAPVAEAPAYHRAMQASRAAQEACQGHWR</sequence>
<reference evidence="2" key="1">
    <citation type="submission" date="2022-11" db="EMBL/GenBank/DDBJ databases">
        <title>Minimal conservation of predation-associated metabolite biosynthetic gene clusters underscores biosynthetic potential of Myxococcota including descriptions for ten novel species: Archangium lansinium sp. nov., Myxococcus landrumus sp. nov., Nannocystis bai.</title>
        <authorList>
            <person name="Ahearne A."/>
            <person name="Stevens C."/>
            <person name="Dowd S."/>
        </authorList>
    </citation>
    <scope>NUCLEOTIDE SEQUENCE</scope>
    <source>
        <strain evidence="2">Fl3</strain>
    </source>
</reference>
<organism evidence="2 3">
    <name type="scientific">Nannocystis punicea</name>
    <dbReference type="NCBI Taxonomy" id="2995304"/>
    <lineage>
        <taxon>Bacteria</taxon>
        <taxon>Pseudomonadati</taxon>
        <taxon>Myxococcota</taxon>
        <taxon>Polyangia</taxon>
        <taxon>Nannocystales</taxon>
        <taxon>Nannocystaceae</taxon>
        <taxon>Nannocystis</taxon>
    </lineage>
</organism>
<accession>A0ABY7HCS1</accession>
<keyword evidence="1" id="KW-0472">Membrane</keyword>